<dbReference type="AlphaFoldDB" id="A0A316DWB0"/>
<dbReference type="EMBL" id="JACWLN010000007">
    <property type="protein sequence ID" value="MBD1261965.1"/>
    <property type="molecule type" value="Genomic_DNA"/>
</dbReference>
<accession>A0A316DWB0</accession>
<gene>
    <name evidence="3" type="ORF">HZY62_15285</name>
    <name evidence="4" type="ORF">LX92_03256</name>
</gene>
<keyword evidence="2" id="KW-0812">Transmembrane</keyword>
<dbReference type="OrthoDB" id="676306at2"/>
<sequence>MSFLDTRHKKKSFTLTTALLSALVLLLFYIGLTYMDPPIENGISVNFGTMDFGMGDTQPKEKIRSEPLDIPEPPNVQEEQVQEAVPEEVQEEVVEKEQPTEKVLTQESEESIKIKQQQEAKRKADAAAKKAKAEADRVAREKREAEEQKRKEQEAKKAELDKLMGGLNKSDGTASGSEGDDNRPGDKGQPDGDPYATSYYGSPGSGSGTGGYGLNGRSLVSKGKVQQECNQEGRVVVKIVVDRTGKVISAIPGVKGTTNNDPCLLEPAKKTAFKHKWNLDSNAPSQQVGFVVVNFKLGG</sequence>
<evidence type="ECO:0000313" key="4">
    <source>
        <dbReference type="EMBL" id="PWK22334.1"/>
    </source>
</evidence>
<feature type="compositionally biased region" description="Basic and acidic residues" evidence="1">
    <location>
        <begin position="180"/>
        <end position="190"/>
    </location>
</feature>
<protein>
    <submittedName>
        <fullName evidence="3">Energy transducer TonB</fullName>
    </submittedName>
    <submittedName>
        <fullName evidence="4">Outer membrane transport energization protein TonB</fullName>
    </submittedName>
</protein>
<dbReference type="RefSeq" id="WP_109652860.1">
    <property type="nucleotide sequence ID" value="NZ_CAJQNU010000056.1"/>
</dbReference>
<feature type="region of interest" description="Disordered" evidence="1">
    <location>
        <begin position="56"/>
        <end position="213"/>
    </location>
</feature>
<organism evidence="4 5">
    <name type="scientific">Maribacter polysiphoniae</name>
    <dbReference type="NCBI Taxonomy" id="429344"/>
    <lineage>
        <taxon>Bacteria</taxon>
        <taxon>Pseudomonadati</taxon>
        <taxon>Bacteroidota</taxon>
        <taxon>Flavobacteriia</taxon>
        <taxon>Flavobacteriales</taxon>
        <taxon>Flavobacteriaceae</taxon>
        <taxon>Maribacter</taxon>
    </lineage>
</organism>
<comment type="caution">
    <text evidence="4">The sequence shown here is derived from an EMBL/GenBank/DDBJ whole genome shotgun (WGS) entry which is preliminary data.</text>
</comment>
<reference evidence="4 5" key="1">
    <citation type="submission" date="2018-05" db="EMBL/GenBank/DDBJ databases">
        <title>Genomic Encyclopedia of Archaeal and Bacterial Type Strains, Phase II (KMG-II): from individual species to whole genera.</title>
        <authorList>
            <person name="Goeker M."/>
        </authorList>
    </citation>
    <scope>NUCLEOTIDE SEQUENCE [LARGE SCALE GENOMIC DNA]</scope>
    <source>
        <strain evidence="4 5">DSM 23514</strain>
    </source>
</reference>
<evidence type="ECO:0000313" key="3">
    <source>
        <dbReference type="EMBL" id="MBD1261965.1"/>
    </source>
</evidence>
<evidence type="ECO:0000256" key="2">
    <source>
        <dbReference type="SAM" id="Phobius"/>
    </source>
</evidence>
<evidence type="ECO:0000313" key="6">
    <source>
        <dbReference type="Proteomes" id="UP000651837"/>
    </source>
</evidence>
<evidence type="ECO:0000313" key="5">
    <source>
        <dbReference type="Proteomes" id="UP000245667"/>
    </source>
</evidence>
<feature type="compositionally biased region" description="Gly residues" evidence="1">
    <location>
        <begin position="203"/>
        <end position="213"/>
    </location>
</feature>
<evidence type="ECO:0000256" key="1">
    <source>
        <dbReference type="SAM" id="MobiDB-lite"/>
    </source>
</evidence>
<name>A0A316DWB0_9FLAO</name>
<dbReference type="Proteomes" id="UP000245667">
    <property type="component" value="Unassembled WGS sequence"/>
</dbReference>
<keyword evidence="2" id="KW-1133">Transmembrane helix</keyword>
<feature type="compositionally biased region" description="Basic and acidic residues" evidence="1">
    <location>
        <begin position="110"/>
        <end position="162"/>
    </location>
</feature>
<reference evidence="3 6" key="2">
    <citation type="submission" date="2020-07" db="EMBL/GenBank/DDBJ databases">
        <title>The draft genome sequence of Maribacter polysiphoniae KCTC 22021.</title>
        <authorList>
            <person name="Mu L."/>
        </authorList>
    </citation>
    <scope>NUCLEOTIDE SEQUENCE [LARGE SCALE GENOMIC DNA]</scope>
    <source>
        <strain evidence="3 6">KCTC 22021</strain>
    </source>
</reference>
<dbReference type="EMBL" id="QGGQ01000008">
    <property type="protein sequence ID" value="PWK22334.1"/>
    <property type="molecule type" value="Genomic_DNA"/>
</dbReference>
<feature type="compositionally biased region" description="Basic and acidic residues" evidence="1">
    <location>
        <begin position="58"/>
        <end position="67"/>
    </location>
</feature>
<feature type="compositionally biased region" description="Low complexity" evidence="1">
    <location>
        <begin position="75"/>
        <end position="84"/>
    </location>
</feature>
<dbReference type="Proteomes" id="UP000651837">
    <property type="component" value="Unassembled WGS sequence"/>
</dbReference>
<proteinExistence type="predicted"/>
<keyword evidence="6" id="KW-1185">Reference proteome</keyword>
<feature type="transmembrane region" description="Helical" evidence="2">
    <location>
        <begin position="12"/>
        <end position="32"/>
    </location>
</feature>
<keyword evidence="2" id="KW-0472">Membrane</keyword>